<name>A0ABU3AI95_9ACTN</name>
<dbReference type="RefSeq" id="WP_311570377.1">
    <property type="nucleotide sequence ID" value="NZ_JAVRFH010000001.1"/>
</dbReference>
<dbReference type="Gene3D" id="3.90.320.10">
    <property type="match status" value="1"/>
</dbReference>
<dbReference type="Proteomes" id="UP001180724">
    <property type="component" value="Unassembled WGS sequence"/>
</dbReference>
<gene>
    <name evidence="2" type="ORF">RM812_00800</name>
</gene>
<reference evidence="2" key="1">
    <citation type="submission" date="2024-05" db="EMBL/GenBank/DDBJ databases">
        <title>30 novel species of actinomycetes from the DSMZ collection.</title>
        <authorList>
            <person name="Nouioui I."/>
        </authorList>
    </citation>
    <scope>NUCLEOTIDE SEQUENCE</scope>
    <source>
        <strain evidence="2">DSM 40712</strain>
    </source>
</reference>
<dbReference type="InterPro" id="IPR011604">
    <property type="entry name" value="PDDEXK-like_dom_sf"/>
</dbReference>
<dbReference type="EMBL" id="JAVRFH010000001">
    <property type="protein sequence ID" value="MDT0608788.1"/>
    <property type="molecule type" value="Genomic_DNA"/>
</dbReference>
<evidence type="ECO:0000313" key="3">
    <source>
        <dbReference type="Proteomes" id="UP001180724"/>
    </source>
</evidence>
<proteinExistence type="predicted"/>
<accession>A0ABU3AI95</accession>
<organism evidence="2 3">
    <name type="scientific">Streptomyces lancefieldiae</name>
    <dbReference type="NCBI Taxonomy" id="3075520"/>
    <lineage>
        <taxon>Bacteria</taxon>
        <taxon>Bacillati</taxon>
        <taxon>Actinomycetota</taxon>
        <taxon>Actinomycetes</taxon>
        <taxon>Kitasatosporales</taxon>
        <taxon>Streptomycetaceae</taxon>
        <taxon>Streptomyces</taxon>
    </lineage>
</organism>
<evidence type="ECO:0000259" key="1">
    <source>
        <dbReference type="Pfam" id="PF12684"/>
    </source>
</evidence>
<protein>
    <submittedName>
        <fullName evidence="2">PD-(D/E)XK nuclease-like domain-containing protein</fullName>
    </submittedName>
</protein>
<sequence>MNTTGDVETPAEVQPGLYDIDAELYHSDPIPGGSISSSGARKLVAECPAKFKYWLDNPQPHNKALELGTAAHKLVLDDGPELVLVDAEKWNTDALRAEVAAIRAAGDIPLKRDELEQVRAMAAALRQHEEAAALLEPGSGVAEQSAFWEDNGVWRRARFDWLRHDGQIVDYKTARSCRREDLEKAFNEHGYHQQQEWYIDAGDALNVSDPEKPFQFVLQEKEPPYLVVVTTCDPMARGIGRHLNEVALNTYAICRERDEWPGYLPNPMTALLSWVERQYA</sequence>
<comment type="caution">
    <text evidence="2">The sequence shown here is derived from an EMBL/GenBank/DDBJ whole genome shotgun (WGS) entry which is preliminary data.</text>
</comment>
<dbReference type="InterPro" id="IPR024432">
    <property type="entry name" value="Put_RecE_PDDEXK-like_dom"/>
</dbReference>
<evidence type="ECO:0000313" key="2">
    <source>
        <dbReference type="EMBL" id="MDT0608788.1"/>
    </source>
</evidence>
<feature type="domain" description="Putative exodeoxyribonuclease 8 PDDEXK-like" evidence="1">
    <location>
        <begin position="41"/>
        <end position="263"/>
    </location>
</feature>
<keyword evidence="3" id="KW-1185">Reference proteome</keyword>
<dbReference type="Pfam" id="PF12684">
    <property type="entry name" value="DUF3799"/>
    <property type="match status" value="1"/>
</dbReference>